<dbReference type="CDD" id="cd00326">
    <property type="entry name" value="alpha_CA"/>
    <property type="match status" value="1"/>
</dbReference>
<keyword evidence="7 9" id="KW-0456">Lyase</keyword>
<name>A0A8B7NTK4_HYAAZ</name>
<dbReference type="InterPro" id="IPR001148">
    <property type="entry name" value="CA_dom"/>
</dbReference>
<dbReference type="PANTHER" id="PTHR18952:SF265">
    <property type="entry name" value="CARBONIC ANHYDRASE"/>
    <property type="match status" value="1"/>
</dbReference>
<dbReference type="Gene3D" id="3.10.200.10">
    <property type="entry name" value="Alpha carbonic anhydrase"/>
    <property type="match status" value="1"/>
</dbReference>
<evidence type="ECO:0000256" key="8">
    <source>
        <dbReference type="ARBA" id="ARBA00048348"/>
    </source>
</evidence>
<evidence type="ECO:0000313" key="12">
    <source>
        <dbReference type="Proteomes" id="UP000694843"/>
    </source>
</evidence>
<dbReference type="GO" id="GO:0005886">
    <property type="term" value="C:plasma membrane"/>
    <property type="evidence" value="ECO:0007669"/>
    <property type="project" value="TreeGrafter"/>
</dbReference>
<dbReference type="FunFam" id="3.10.200.10:FF:000003">
    <property type="entry name" value="Carbonic anhydrase 12"/>
    <property type="match status" value="1"/>
</dbReference>
<evidence type="ECO:0000256" key="9">
    <source>
        <dbReference type="RuleBase" id="RU367011"/>
    </source>
</evidence>
<dbReference type="GO" id="GO:0008270">
    <property type="term" value="F:zinc ion binding"/>
    <property type="evidence" value="ECO:0007669"/>
    <property type="project" value="UniProtKB-UniRule"/>
</dbReference>
<comment type="function">
    <text evidence="1 9">Reversible hydration of carbon dioxide.</text>
</comment>
<evidence type="ECO:0000256" key="10">
    <source>
        <dbReference type="SAM" id="SignalP"/>
    </source>
</evidence>
<dbReference type="OrthoDB" id="429145at2759"/>
<dbReference type="KEGG" id="hazt:108673734"/>
<dbReference type="SUPFAM" id="SSF51069">
    <property type="entry name" value="Carbonic anhydrase"/>
    <property type="match status" value="1"/>
</dbReference>
<evidence type="ECO:0000259" key="11">
    <source>
        <dbReference type="PROSITE" id="PS51144"/>
    </source>
</evidence>
<reference evidence="13" key="1">
    <citation type="submission" date="2025-08" db="UniProtKB">
        <authorList>
            <consortium name="RefSeq"/>
        </authorList>
    </citation>
    <scope>IDENTIFICATION</scope>
    <source>
        <tissue evidence="13">Whole organism</tissue>
    </source>
</reference>
<accession>A0A8B7NTK4</accession>
<dbReference type="SMART" id="SM01057">
    <property type="entry name" value="Carb_anhydrase"/>
    <property type="match status" value="1"/>
</dbReference>
<comment type="similarity">
    <text evidence="2 9">Belongs to the alpha-carbonic anhydrase family.</text>
</comment>
<dbReference type="PROSITE" id="PS51144">
    <property type="entry name" value="ALPHA_CA_2"/>
    <property type="match status" value="1"/>
</dbReference>
<keyword evidence="4 9" id="KW-0479">Metal-binding</keyword>
<comment type="cofactor">
    <cofactor evidence="9">
        <name>Zn(2+)</name>
        <dbReference type="ChEBI" id="CHEBI:29105"/>
    </cofactor>
</comment>
<sequence>MRVLVLASVLAASAAHPGAWKPPTRYSHYNRSPYFGAAAGAWQSPAGYSEYNPAPYFGGAGGAWQSPAGYSEYNLAPYFGNAGTWQPYKENFEFDRSPLFEREFDPFAAEFPSCRGSRQSPINLDPSSSPAREFEPFFFLRYQQIPDAESITNTGHSVEVKLISRNLPEVSGGNLGATYKFDQYHLHWGAEDSRGSEHTIDNFRFPMELHLVHHNTKYASFNASLEHRDGVAVLGVLFVISELDNPLLQPLIDHLMSITEAGQEDIAVDLYPLASLLPRDLSRFYRYHGSLTTPMCNEVVTWTIFDDYVPVSDAQMARLRSLMDTEGDPLLNNFRPNQLLNGRTVYRSFLY</sequence>
<keyword evidence="12" id="KW-1185">Reference proteome</keyword>
<dbReference type="GeneID" id="108673734"/>
<protein>
    <recommendedName>
        <fullName evidence="3 9">Carbonic anhydrase</fullName>
        <ecNumber evidence="3 9">4.2.1.1</ecNumber>
    </recommendedName>
</protein>
<feature type="domain" description="Alpha-carbonic anhydrase" evidence="11">
    <location>
        <begin position="90"/>
        <end position="349"/>
    </location>
</feature>
<dbReference type="InterPro" id="IPR023561">
    <property type="entry name" value="Carbonic_anhydrase_a-class"/>
</dbReference>
<dbReference type="InterPro" id="IPR018338">
    <property type="entry name" value="Carbonic_anhydrase_a-class_CS"/>
</dbReference>
<dbReference type="AlphaFoldDB" id="A0A8B7NTK4"/>
<evidence type="ECO:0000256" key="4">
    <source>
        <dbReference type="ARBA" id="ARBA00022723"/>
    </source>
</evidence>
<evidence type="ECO:0000256" key="5">
    <source>
        <dbReference type="ARBA" id="ARBA00022833"/>
    </source>
</evidence>
<gene>
    <name evidence="13" type="primary">LOC108673734</name>
</gene>
<keyword evidence="6" id="KW-0325">Glycoprotein</keyword>
<evidence type="ECO:0000313" key="13">
    <source>
        <dbReference type="RefSeq" id="XP_018017094.1"/>
    </source>
</evidence>
<dbReference type="Pfam" id="PF00194">
    <property type="entry name" value="Carb_anhydrase"/>
    <property type="match status" value="1"/>
</dbReference>
<feature type="signal peptide" evidence="10">
    <location>
        <begin position="1"/>
        <end position="15"/>
    </location>
</feature>
<keyword evidence="10" id="KW-0732">Signal</keyword>
<dbReference type="RefSeq" id="XP_018017094.1">
    <property type="nucleotide sequence ID" value="XM_018161605.2"/>
</dbReference>
<keyword evidence="5 9" id="KW-0862">Zinc</keyword>
<evidence type="ECO:0000256" key="3">
    <source>
        <dbReference type="ARBA" id="ARBA00012925"/>
    </source>
</evidence>
<dbReference type="InterPro" id="IPR036398">
    <property type="entry name" value="CA_dom_sf"/>
</dbReference>
<proteinExistence type="inferred from homology"/>
<feature type="chain" id="PRO_5034513372" description="Carbonic anhydrase" evidence="10">
    <location>
        <begin position="16"/>
        <end position="351"/>
    </location>
</feature>
<evidence type="ECO:0000256" key="6">
    <source>
        <dbReference type="ARBA" id="ARBA00023180"/>
    </source>
</evidence>
<dbReference type="PANTHER" id="PTHR18952">
    <property type="entry name" value="CARBONIC ANHYDRASE"/>
    <property type="match status" value="1"/>
</dbReference>
<dbReference type="GO" id="GO:0004089">
    <property type="term" value="F:carbonate dehydratase activity"/>
    <property type="evidence" value="ECO:0007669"/>
    <property type="project" value="UniProtKB-UniRule"/>
</dbReference>
<evidence type="ECO:0000256" key="2">
    <source>
        <dbReference type="ARBA" id="ARBA00010718"/>
    </source>
</evidence>
<comment type="catalytic activity">
    <reaction evidence="8 9">
        <text>hydrogencarbonate + H(+) = CO2 + H2O</text>
        <dbReference type="Rhea" id="RHEA:10748"/>
        <dbReference type="ChEBI" id="CHEBI:15377"/>
        <dbReference type="ChEBI" id="CHEBI:15378"/>
        <dbReference type="ChEBI" id="CHEBI:16526"/>
        <dbReference type="ChEBI" id="CHEBI:17544"/>
        <dbReference type="EC" id="4.2.1.1"/>
    </reaction>
</comment>
<evidence type="ECO:0000256" key="1">
    <source>
        <dbReference type="ARBA" id="ARBA00002904"/>
    </source>
</evidence>
<organism evidence="12 13">
    <name type="scientific">Hyalella azteca</name>
    <name type="common">Amphipod</name>
    <dbReference type="NCBI Taxonomy" id="294128"/>
    <lineage>
        <taxon>Eukaryota</taxon>
        <taxon>Metazoa</taxon>
        <taxon>Ecdysozoa</taxon>
        <taxon>Arthropoda</taxon>
        <taxon>Crustacea</taxon>
        <taxon>Multicrustacea</taxon>
        <taxon>Malacostraca</taxon>
        <taxon>Eumalacostraca</taxon>
        <taxon>Peracarida</taxon>
        <taxon>Amphipoda</taxon>
        <taxon>Senticaudata</taxon>
        <taxon>Talitrida</taxon>
        <taxon>Talitroidea</taxon>
        <taxon>Hyalellidae</taxon>
        <taxon>Hyalella</taxon>
    </lineage>
</organism>
<dbReference type="EC" id="4.2.1.1" evidence="3 9"/>
<dbReference type="Proteomes" id="UP000694843">
    <property type="component" value="Unplaced"/>
</dbReference>
<dbReference type="OMA" id="HLPITIN"/>
<evidence type="ECO:0000256" key="7">
    <source>
        <dbReference type="ARBA" id="ARBA00023239"/>
    </source>
</evidence>
<dbReference type="PROSITE" id="PS00162">
    <property type="entry name" value="ALPHA_CA_1"/>
    <property type="match status" value="1"/>
</dbReference>